<dbReference type="AlphaFoldDB" id="A0A0M6YMP3"/>
<evidence type="ECO:0000256" key="1">
    <source>
        <dbReference type="SAM" id="Phobius"/>
    </source>
</evidence>
<accession>A0A0M6YMP3</accession>
<evidence type="ECO:0000313" key="3">
    <source>
        <dbReference type="Proteomes" id="UP000049222"/>
    </source>
</evidence>
<dbReference type="Proteomes" id="UP000049222">
    <property type="component" value="Unassembled WGS sequence"/>
</dbReference>
<evidence type="ECO:0000313" key="2">
    <source>
        <dbReference type="EMBL" id="CTQ50527.1"/>
    </source>
</evidence>
<keyword evidence="1" id="KW-0472">Membrane</keyword>
<name>A0A0M6YMP3_9RHOB</name>
<feature type="transmembrane region" description="Helical" evidence="1">
    <location>
        <begin position="27"/>
        <end position="46"/>
    </location>
</feature>
<dbReference type="EMBL" id="CXSU01000012">
    <property type="protein sequence ID" value="CTQ50527.1"/>
    <property type="molecule type" value="Genomic_DNA"/>
</dbReference>
<protein>
    <submittedName>
        <fullName evidence="2">Uncharacterized protein</fullName>
    </submittedName>
</protein>
<dbReference type="RefSeq" id="WP_055086111.1">
    <property type="nucleotide sequence ID" value="NZ_CXSU01000012.1"/>
</dbReference>
<organism evidence="2 3">
    <name type="scientific">Jannaschia donghaensis</name>
    <dbReference type="NCBI Taxonomy" id="420998"/>
    <lineage>
        <taxon>Bacteria</taxon>
        <taxon>Pseudomonadati</taxon>
        <taxon>Pseudomonadota</taxon>
        <taxon>Alphaproteobacteria</taxon>
        <taxon>Rhodobacterales</taxon>
        <taxon>Roseobacteraceae</taxon>
        <taxon>Jannaschia</taxon>
    </lineage>
</organism>
<gene>
    <name evidence="2" type="ORF">JDO7802_02551</name>
</gene>
<proteinExistence type="predicted"/>
<keyword evidence="1" id="KW-1133">Transmembrane helix</keyword>
<reference evidence="2 3" key="1">
    <citation type="submission" date="2015-07" db="EMBL/GenBank/DDBJ databases">
        <authorList>
            <person name="Noorani M."/>
        </authorList>
    </citation>
    <scope>NUCLEOTIDE SEQUENCE [LARGE SCALE GENOMIC DNA]</scope>
    <source>
        <strain evidence="2 3">CECT 7802</strain>
    </source>
</reference>
<sequence>MANASNAVAICAVQANRAEPRAAGRPLVAQTLVAAAGGLVGALLLHSTGADAFSALVPWLLLAATPLIALGPKLAAATEDLRFDRPFVTGGVEFLVAVRADNSGRGQASF</sequence>
<feature type="transmembrane region" description="Helical" evidence="1">
    <location>
        <begin position="52"/>
        <end position="75"/>
    </location>
</feature>
<keyword evidence="1" id="KW-0812">Transmembrane</keyword>
<keyword evidence="3" id="KW-1185">Reference proteome</keyword>